<comment type="caution">
    <text evidence="2">The sequence shown here is derived from an EMBL/GenBank/DDBJ whole genome shotgun (WGS) entry which is preliminary data.</text>
</comment>
<accession>A0ABN9LY67</accession>
<gene>
    <name evidence="2" type="ORF">RIMI_LOCUS13798825</name>
</gene>
<evidence type="ECO:0000313" key="2">
    <source>
        <dbReference type="EMBL" id="CAJ0952218.1"/>
    </source>
</evidence>
<proteinExistence type="predicted"/>
<sequence length="284" mass="32472">MYQSLQRDYRLAPYLEKLSDPRARQILSRYRLSAHNLAIEVEELLDHFRFKGWALSKVRQSFKHLGQVFQVVFMCLGEDDDIIQVQQDDFKILVPETALHRSLECSWCLAQSERHAYFVCPVEGRAKHCSAQAPGLSELSRHLPTGVLCSALNRADKVRLRRSHSHSMKTRRRRHRKKIGGPGPDRYTHRTWTSAGPPLGMSSKQYSNPQTCPQSRPPAPEPVSEQTHETTHTLYSTVQKPENRSAYAIESNSQPFSSVYELAGPCRDDAQSQNISNEETRVCK</sequence>
<reference evidence="2" key="1">
    <citation type="submission" date="2023-07" db="EMBL/GenBank/DDBJ databases">
        <authorList>
            <person name="Stuckert A."/>
        </authorList>
    </citation>
    <scope>NUCLEOTIDE SEQUENCE</scope>
</reference>
<protein>
    <submittedName>
        <fullName evidence="2">Uncharacterized protein</fullName>
    </submittedName>
</protein>
<dbReference type="EMBL" id="CAUEEQ010034617">
    <property type="protein sequence ID" value="CAJ0952218.1"/>
    <property type="molecule type" value="Genomic_DNA"/>
</dbReference>
<feature type="region of interest" description="Disordered" evidence="1">
    <location>
        <begin position="159"/>
        <end position="230"/>
    </location>
</feature>
<feature type="compositionally biased region" description="Basic residues" evidence="1">
    <location>
        <begin position="159"/>
        <end position="179"/>
    </location>
</feature>
<name>A0ABN9LY67_9NEOB</name>
<dbReference type="Proteomes" id="UP001176940">
    <property type="component" value="Unassembled WGS sequence"/>
</dbReference>
<organism evidence="2 3">
    <name type="scientific">Ranitomeya imitator</name>
    <name type="common">mimic poison frog</name>
    <dbReference type="NCBI Taxonomy" id="111125"/>
    <lineage>
        <taxon>Eukaryota</taxon>
        <taxon>Metazoa</taxon>
        <taxon>Chordata</taxon>
        <taxon>Craniata</taxon>
        <taxon>Vertebrata</taxon>
        <taxon>Euteleostomi</taxon>
        <taxon>Amphibia</taxon>
        <taxon>Batrachia</taxon>
        <taxon>Anura</taxon>
        <taxon>Neobatrachia</taxon>
        <taxon>Hyloidea</taxon>
        <taxon>Dendrobatidae</taxon>
        <taxon>Dendrobatinae</taxon>
        <taxon>Ranitomeya</taxon>
    </lineage>
</organism>
<keyword evidence="3" id="KW-1185">Reference proteome</keyword>
<evidence type="ECO:0000313" key="3">
    <source>
        <dbReference type="Proteomes" id="UP001176940"/>
    </source>
</evidence>
<feature type="compositionally biased region" description="Polar residues" evidence="1">
    <location>
        <begin position="202"/>
        <end position="214"/>
    </location>
</feature>
<evidence type="ECO:0000256" key="1">
    <source>
        <dbReference type="SAM" id="MobiDB-lite"/>
    </source>
</evidence>